<dbReference type="InterPro" id="IPR035906">
    <property type="entry name" value="MetI-like_sf"/>
</dbReference>
<feature type="transmembrane region" description="Helical" evidence="10">
    <location>
        <begin position="272"/>
        <end position="295"/>
    </location>
</feature>
<dbReference type="Pfam" id="PF00528">
    <property type="entry name" value="BPD_transp_1"/>
    <property type="match status" value="1"/>
</dbReference>
<dbReference type="GO" id="GO:0005315">
    <property type="term" value="F:phosphate transmembrane transporter activity"/>
    <property type="evidence" value="ECO:0007669"/>
    <property type="project" value="InterPro"/>
</dbReference>
<gene>
    <name evidence="12" type="ORF">TSACC_21797</name>
</gene>
<comment type="subcellular location">
    <subcellularLocation>
        <location evidence="1 10">Cell membrane</location>
        <topology evidence="1 10">Multi-pass membrane protein</topology>
    </subcellularLocation>
</comment>
<feature type="transmembrane region" description="Helical" evidence="10">
    <location>
        <begin position="34"/>
        <end position="58"/>
    </location>
</feature>
<evidence type="ECO:0000256" key="3">
    <source>
        <dbReference type="ARBA" id="ARBA00016864"/>
    </source>
</evidence>
<evidence type="ECO:0000256" key="8">
    <source>
        <dbReference type="ARBA" id="ARBA00022989"/>
    </source>
</evidence>
<evidence type="ECO:0000259" key="11">
    <source>
        <dbReference type="PROSITE" id="PS50928"/>
    </source>
</evidence>
<evidence type="ECO:0000313" key="13">
    <source>
        <dbReference type="Proteomes" id="UP000076023"/>
    </source>
</evidence>
<feature type="domain" description="ABC transmembrane type-1" evidence="11">
    <location>
        <begin position="88"/>
        <end position="291"/>
    </location>
</feature>
<sequence>MTSATAAPERPAHKDFFHKAREARSGFRSLVNRVLSVVCVTLAFLALIPLLSIIFLVLKKGLPLLSWSVFTELPPAAGQVGGGIGNAVVGTLLMVGVALVIATPFGILSAIYVNEYAPYSRLANAVRFVAKLLTGIPSIICGVFAYAVIVLTTGGFSAWAGGFALAILILPTILLTAEQALIGVSKAYREASYGLGATNFQTIWRIVLPDALPAMMTGIMLAVARAAGETAPLLFTALFSQYWIQSLKEPTASLSVLIYNFSTAPVPHQIQMAWTASLVLVILVTIANVSAQIVFRKK</sequence>
<evidence type="ECO:0000256" key="4">
    <source>
        <dbReference type="ARBA" id="ARBA00022448"/>
    </source>
</evidence>
<feature type="transmembrane region" description="Helical" evidence="10">
    <location>
        <begin position="125"/>
        <end position="150"/>
    </location>
</feature>
<dbReference type="AlphaFoldDB" id="A0A146G7Q0"/>
<dbReference type="InterPro" id="IPR005672">
    <property type="entry name" value="Phosphate_PstA"/>
</dbReference>
<keyword evidence="7 10" id="KW-0812">Transmembrane</keyword>
<evidence type="ECO:0000256" key="6">
    <source>
        <dbReference type="ARBA" id="ARBA00022592"/>
    </source>
</evidence>
<dbReference type="SUPFAM" id="SSF161098">
    <property type="entry name" value="MetI-like"/>
    <property type="match status" value="1"/>
</dbReference>
<dbReference type="InterPro" id="IPR051408">
    <property type="entry name" value="Phosphate_transprt_permease"/>
</dbReference>
<dbReference type="FunCoup" id="A0A146G7Q0">
    <property type="interactions" value="226"/>
</dbReference>
<evidence type="ECO:0000256" key="9">
    <source>
        <dbReference type="ARBA" id="ARBA00023136"/>
    </source>
</evidence>
<keyword evidence="4" id="KW-0813">Transport</keyword>
<feature type="transmembrane region" description="Helical" evidence="10">
    <location>
        <begin position="156"/>
        <end position="177"/>
    </location>
</feature>
<comment type="caution">
    <text evidence="10">Lacks conserved residue(s) required for the propagation of feature annotation.</text>
</comment>
<evidence type="ECO:0000256" key="2">
    <source>
        <dbReference type="ARBA" id="ARBA00007069"/>
    </source>
</evidence>
<dbReference type="InterPro" id="IPR000515">
    <property type="entry name" value="MetI-like"/>
</dbReference>
<proteinExistence type="inferred from homology"/>
<dbReference type="NCBIfam" id="TIGR00974">
    <property type="entry name" value="3a0107s02c"/>
    <property type="match status" value="1"/>
</dbReference>
<reference evidence="13" key="1">
    <citation type="journal article" date="2017" name="Genome Announc.">
        <title>Draft Genome Sequence of Terrimicrobium sacchariphilum NM-5T, a Facultative Anaerobic Soil Bacterium of the Class Spartobacteria.</title>
        <authorList>
            <person name="Qiu Y.L."/>
            <person name="Tourlousse D.M."/>
            <person name="Matsuura N."/>
            <person name="Ohashi A."/>
            <person name="Sekiguchi Y."/>
        </authorList>
    </citation>
    <scope>NUCLEOTIDE SEQUENCE [LARGE SCALE GENOMIC DNA]</scope>
    <source>
        <strain evidence="13">NM-5</strain>
    </source>
</reference>
<dbReference type="Gene3D" id="1.10.3720.10">
    <property type="entry name" value="MetI-like"/>
    <property type="match status" value="1"/>
</dbReference>
<dbReference type="STRING" id="690879.TSACC_21797"/>
<dbReference type="Proteomes" id="UP000076023">
    <property type="component" value="Unassembled WGS sequence"/>
</dbReference>
<dbReference type="EMBL" id="BDCO01000002">
    <property type="protein sequence ID" value="GAT33382.1"/>
    <property type="molecule type" value="Genomic_DNA"/>
</dbReference>
<dbReference type="OrthoDB" id="9807065at2"/>
<dbReference type="RefSeq" id="WP_075079119.1">
    <property type="nucleotide sequence ID" value="NZ_BDCO01000002.1"/>
</dbReference>
<organism evidence="12 13">
    <name type="scientific">Terrimicrobium sacchariphilum</name>
    <dbReference type="NCBI Taxonomy" id="690879"/>
    <lineage>
        <taxon>Bacteria</taxon>
        <taxon>Pseudomonadati</taxon>
        <taxon>Verrucomicrobiota</taxon>
        <taxon>Terrimicrobiia</taxon>
        <taxon>Terrimicrobiales</taxon>
        <taxon>Terrimicrobiaceae</taxon>
        <taxon>Terrimicrobium</taxon>
    </lineage>
</organism>
<dbReference type="PROSITE" id="PS50928">
    <property type="entry name" value="ABC_TM1"/>
    <property type="match status" value="1"/>
</dbReference>
<keyword evidence="8 10" id="KW-1133">Transmembrane helix</keyword>
<dbReference type="GO" id="GO:0005886">
    <property type="term" value="C:plasma membrane"/>
    <property type="evidence" value="ECO:0007669"/>
    <property type="project" value="UniProtKB-SubCell"/>
</dbReference>
<evidence type="ECO:0000256" key="1">
    <source>
        <dbReference type="ARBA" id="ARBA00004651"/>
    </source>
</evidence>
<keyword evidence="6" id="KW-0592">Phosphate transport</keyword>
<comment type="similarity">
    <text evidence="2 10">Belongs to the binding-protein-dependent transport system permease family. CysTW subfamily.</text>
</comment>
<keyword evidence="9 10" id="KW-0472">Membrane</keyword>
<evidence type="ECO:0000256" key="7">
    <source>
        <dbReference type="ARBA" id="ARBA00022692"/>
    </source>
</evidence>
<keyword evidence="5 10" id="KW-1003">Cell membrane</keyword>
<dbReference type="PANTHER" id="PTHR42922">
    <property type="entry name" value="PHOSPHATE TRANSPORT SYSTEM PERMEASE PROTEIN PSTA"/>
    <property type="match status" value="1"/>
</dbReference>
<protein>
    <recommendedName>
        <fullName evidence="3 10">Phosphate transport system permease protein PstA</fullName>
    </recommendedName>
</protein>
<feature type="transmembrane region" description="Helical" evidence="10">
    <location>
        <begin position="92"/>
        <end position="113"/>
    </location>
</feature>
<keyword evidence="13" id="KW-1185">Reference proteome</keyword>
<evidence type="ECO:0000256" key="10">
    <source>
        <dbReference type="RuleBase" id="RU363043"/>
    </source>
</evidence>
<name>A0A146G7Q0_TERSA</name>
<dbReference type="CDD" id="cd06261">
    <property type="entry name" value="TM_PBP2"/>
    <property type="match status" value="1"/>
</dbReference>
<comment type="caution">
    <text evidence="12">The sequence shown here is derived from an EMBL/GenBank/DDBJ whole genome shotgun (WGS) entry which is preliminary data.</text>
</comment>
<dbReference type="GO" id="GO:0035435">
    <property type="term" value="P:phosphate ion transmembrane transport"/>
    <property type="evidence" value="ECO:0007669"/>
    <property type="project" value="InterPro"/>
</dbReference>
<dbReference type="PANTHER" id="PTHR42922:SF1">
    <property type="entry name" value="PHOSPHATE TRANSPORT SYSTEM PERMEASE PROTEIN PSTA"/>
    <property type="match status" value="1"/>
</dbReference>
<evidence type="ECO:0000256" key="5">
    <source>
        <dbReference type="ARBA" id="ARBA00022475"/>
    </source>
</evidence>
<accession>A0A146G7Q0</accession>
<dbReference type="InParanoid" id="A0A146G7Q0"/>
<evidence type="ECO:0000313" key="12">
    <source>
        <dbReference type="EMBL" id="GAT33382.1"/>
    </source>
</evidence>